<protein>
    <submittedName>
        <fullName evidence="1">Uncharacterized protein</fullName>
    </submittedName>
</protein>
<proteinExistence type="predicted"/>
<name>A0ACC1N8H8_9PEZI</name>
<evidence type="ECO:0000313" key="2">
    <source>
        <dbReference type="Proteomes" id="UP001143856"/>
    </source>
</evidence>
<dbReference type="EMBL" id="JAPDGR010002570">
    <property type="protein sequence ID" value="KAJ2975181.1"/>
    <property type="molecule type" value="Genomic_DNA"/>
</dbReference>
<dbReference type="Proteomes" id="UP001143856">
    <property type="component" value="Unassembled WGS sequence"/>
</dbReference>
<reference evidence="1" key="1">
    <citation type="submission" date="2022-10" db="EMBL/GenBank/DDBJ databases">
        <title>Genome Sequence of Xylaria curta.</title>
        <authorList>
            <person name="Buettner E."/>
        </authorList>
    </citation>
    <scope>NUCLEOTIDE SEQUENCE</scope>
    <source>
        <strain evidence="1">Babe10</strain>
    </source>
</reference>
<keyword evidence="2" id="KW-1185">Reference proteome</keyword>
<sequence>MADNPSNFDISQYYPDDTQDPFDGINFTTDIDPDFEVRLGNDVVSPSIPDIPVSASPDEESSALIASMPSHEPGFEVMSQQPQFVNPREIYANLQPVNELYLQQPQLTGEQFSYSNEAYPEQPLLVNSQQTYIAPQPPYAPYNPAHVNNTNTDWPLAQQQTLNNMLIQDPVFDAPPLGSHQVYTQYPIPDSRTNNQIMMHQQPMRPDYQVVWPAQEPLIAHVPEGPQPMPQPAPQLAPQPAPQLALPALSKPVSPEQVPKGPLPQGEFKPINPNADSYLPRMRDGRYSKRLPTAGTLTTCPPIKRVARTDNGELLLNEMIPRKTHGNKGPSHVEPERYYGPSPTRPEDWGPKDKRGKYLFTYTAKGELAAGLFLSAATCGDTSSVRAVRMSSRAPRACPVSRQRRKRRPRYSVQEVICTGHRIEIER</sequence>
<comment type="caution">
    <text evidence="1">The sequence shown here is derived from an EMBL/GenBank/DDBJ whole genome shotgun (WGS) entry which is preliminary data.</text>
</comment>
<gene>
    <name evidence="1" type="ORF">NUW58_g8431</name>
</gene>
<evidence type="ECO:0000313" key="1">
    <source>
        <dbReference type="EMBL" id="KAJ2975181.1"/>
    </source>
</evidence>
<organism evidence="1 2">
    <name type="scientific">Xylaria curta</name>
    <dbReference type="NCBI Taxonomy" id="42375"/>
    <lineage>
        <taxon>Eukaryota</taxon>
        <taxon>Fungi</taxon>
        <taxon>Dikarya</taxon>
        <taxon>Ascomycota</taxon>
        <taxon>Pezizomycotina</taxon>
        <taxon>Sordariomycetes</taxon>
        <taxon>Xylariomycetidae</taxon>
        <taxon>Xylariales</taxon>
        <taxon>Xylariaceae</taxon>
        <taxon>Xylaria</taxon>
    </lineage>
</organism>
<accession>A0ACC1N8H8</accession>